<evidence type="ECO:0000256" key="2">
    <source>
        <dbReference type="SAM" id="SignalP"/>
    </source>
</evidence>
<evidence type="ECO:0008006" key="5">
    <source>
        <dbReference type="Google" id="ProtNLM"/>
    </source>
</evidence>
<keyword evidence="4" id="KW-1185">Reference proteome</keyword>
<dbReference type="AlphaFoldDB" id="A6GHD3"/>
<protein>
    <recommendedName>
        <fullName evidence="5">Lipoprotein</fullName>
    </recommendedName>
</protein>
<reference evidence="3 4" key="1">
    <citation type="submission" date="2007-06" db="EMBL/GenBank/DDBJ databases">
        <authorList>
            <person name="Shimkets L."/>
            <person name="Ferriera S."/>
            <person name="Johnson J."/>
            <person name="Kravitz S."/>
            <person name="Beeson K."/>
            <person name="Sutton G."/>
            <person name="Rogers Y.-H."/>
            <person name="Friedman R."/>
            <person name="Frazier M."/>
            <person name="Venter J.C."/>
        </authorList>
    </citation>
    <scope>NUCLEOTIDE SEQUENCE [LARGE SCALE GENOMIC DNA]</scope>
    <source>
        <strain evidence="3 4">SIR-1</strain>
    </source>
</reference>
<dbReference type="RefSeq" id="WP_006976120.1">
    <property type="nucleotide sequence ID" value="NZ_ABCS01000118.1"/>
</dbReference>
<gene>
    <name evidence="3" type="ORF">PPSIR1_40779</name>
</gene>
<feature type="signal peptide" evidence="2">
    <location>
        <begin position="1"/>
        <end position="20"/>
    </location>
</feature>
<comment type="caution">
    <text evidence="3">The sequence shown here is derived from an EMBL/GenBank/DDBJ whole genome shotgun (WGS) entry which is preliminary data.</text>
</comment>
<feature type="compositionally biased region" description="Acidic residues" evidence="1">
    <location>
        <begin position="70"/>
        <end position="82"/>
    </location>
</feature>
<dbReference type="EMBL" id="ABCS01000118">
    <property type="protein sequence ID" value="EDM74697.1"/>
    <property type="molecule type" value="Genomic_DNA"/>
</dbReference>
<dbReference type="OrthoDB" id="9952319at2"/>
<feature type="compositionally biased region" description="Acidic residues" evidence="1">
    <location>
        <begin position="31"/>
        <end position="61"/>
    </location>
</feature>
<proteinExistence type="predicted"/>
<evidence type="ECO:0000313" key="4">
    <source>
        <dbReference type="Proteomes" id="UP000005801"/>
    </source>
</evidence>
<feature type="chain" id="PRO_5002697807" description="Lipoprotein" evidence="2">
    <location>
        <begin position="21"/>
        <end position="252"/>
    </location>
</feature>
<organism evidence="3 4">
    <name type="scientific">Plesiocystis pacifica SIR-1</name>
    <dbReference type="NCBI Taxonomy" id="391625"/>
    <lineage>
        <taxon>Bacteria</taxon>
        <taxon>Pseudomonadati</taxon>
        <taxon>Myxococcota</taxon>
        <taxon>Polyangia</taxon>
        <taxon>Nannocystales</taxon>
        <taxon>Nannocystaceae</taxon>
        <taxon>Plesiocystis</taxon>
    </lineage>
</organism>
<evidence type="ECO:0000256" key="1">
    <source>
        <dbReference type="SAM" id="MobiDB-lite"/>
    </source>
</evidence>
<dbReference type="PROSITE" id="PS51257">
    <property type="entry name" value="PROKAR_LIPOPROTEIN"/>
    <property type="match status" value="1"/>
</dbReference>
<keyword evidence="2" id="KW-0732">Signal</keyword>
<name>A6GHD3_9BACT</name>
<feature type="region of interest" description="Disordered" evidence="1">
    <location>
        <begin position="28"/>
        <end position="109"/>
    </location>
</feature>
<evidence type="ECO:0000313" key="3">
    <source>
        <dbReference type="EMBL" id="EDM74697.1"/>
    </source>
</evidence>
<sequence>MRHSLAAPAALALAAGCTLANPAFDPVIADIQDDGETDESDTIEPDEDDSSEDESTEDSSDESTGSAESETTEGETDTEGETGIDTGTGEEGMETETQGDPLCEPSEPLDTYFNFSHASLANLETGSAPGFNQLPEGCYTLLVCSVALLDCEPEDIGHYLLKKVSGTDTVSAGESPGVAAPIYLRIVEGPQPCGEPLYIGPEQSIGVAYFEFGFETLPVRLPCYDEPGLDVFLASDGSTFWDEALEDPAALW</sequence>
<accession>A6GHD3</accession>
<dbReference type="Proteomes" id="UP000005801">
    <property type="component" value="Unassembled WGS sequence"/>
</dbReference>